<feature type="transmembrane region" description="Helical" evidence="1">
    <location>
        <begin position="339"/>
        <end position="357"/>
    </location>
</feature>
<evidence type="ECO:0000313" key="4">
    <source>
        <dbReference type="Proteomes" id="UP000019249"/>
    </source>
</evidence>
<reference evidence="3 4" key="1">
    <citation type="journal article" date="2014" name="Int. J. Syst. Evol. Microbiol.">
        <title>Listeria floridensis sp. nov., Listeria aquatica sp. nov., Listeria cornellensis sp. nov., Listeria riparia sp. nov. and Listeria grandensis sp. nov., from agricultural and natural environments.</title>
        <authorList>
            <person name="den Bakker H.C."/>
            <person name="Warchocki S."/>
            <person name="Wright E.M."/>
            <person name="Allred A.F."/>
            <person name="Ahlstrom C."/>
            <person name="Manuel C.S."/>
            <person name="Stasiewicz M.J."/>
            <person name="Burrell A."/>
            <person name="Roof S."/>
            <person name="Strawn L."/>
            <person name="Fortes E.D."/>
            <person name="Nightingale K.K."/>
            <person name="Kephart D."/>
            <person name="Wiedmann M."/>
        </authorList>
    </citation>
    <scope>NUCLEOTIDE SEQUENCE [LARGE SCALE GENOMIC DNA]</scope>
    <source>
        <strain evidence="3 4">FSL S10-1187</strain>
    </source>
</reference>
<evidence type="ECO:0000313" key="3">
    <source>
        <dbReference type="EMBL" id="EUJ28034.1"/>
    </source>
</evidence>
<feature type="transmembrane region" description="Helical" evidence="1">
    <location>
        <begin position="6"/>
        <end position="23"/>
    </location>
</feature>
<feature type="transmembrane region" description="Helical" evidence="1">
    <location>
        <begin position="77"/>
        <end position="98"/>
    </location>
</feature>
<dbReference type="Proteomes" id="UP000019249">
    <property type="component" value="Unassembled WGS sequence"/>
</dbReference>
<dbReference type="PANTHER" id="PTHR37810">
    <property type="entry name" value="IMMUNITY PROTEIN SDPI"/>
    <property type="match status" value="1"/>
</dbReference>
<proteinExistence type="predicted"/>
<feature type="transmembrane region" description="Helical" evidence="1">
    <location>
        <begin position="51"/>
        <end position="71"/>
    </location>
</feature>
<gene>
    <name evidence="3" type="ORF">MFLO_12766</name>
</gene>
<name>A0ABP3AVR6_9LIST</name>
<dbReference type="InterPro" id="IPR043831">
    <property type="entry name" value="DUF5808"/>
</dbReference>
<feature type="transmembrane region" description="Helical" evidence="1">
    <location>
        <begin position="235"/>
        <end position="256"/>
    </location>
</feature>
<protein>
    <recommendedName>
        <fullName evidence="2">DUF5808 domain-containing protein</fullName>
    </recommendedName>
</protein>
<keyword evidence="1" id="KW-0812">Transmembrane</keyword>
<keyword evidence="4" id="KW-1185">Reference proteome</keyword>
<feature type="transmembrane region" description="Helical" evidence="1">
    <location>
        <begin position="136"/>
        <end position="157"/>
    </location>
</feature>
<keyword evidence="1" id="KW-0472">Membrane</keyword>
<organism evidence="3 4">
    <name type="scientific">Listeria floridensis FSL S10-1187</name>
    <dbReference type="NCBI Taxonomy" id="1265817"/>
    <lineage>
        <taxon>Bacteria</taxon>
        <taxon>Bacillati</taxon>
        <taxon>Bacillota</taxon>
        <taxon>Bacilli</taxon>
        <taxon>Bacillales</taxon>
        <taxon>Listeriaceae</taxon>
        <taxon>Listeria</taxon>
    </lineage>
</organism>
<dbReference type="Pfam" id="PF19124">
    <property type="entry name" value="DUF5808"/>
    <property type="match status" value="1"/>
</dbReference>
<sequence length="362" mass="41446">MTLPIFVVSMLILVLLLAAMPFVTRKSECFGINVGTKLNQSATLLVWKRSYAVWVGAIGLFIFCVTFFLYVRDYWVSHVLSAGVLSFLVFAFGIYLIYHMKTKQWKSEQIASGRLMETSVVLVEVSRSRDTSTLSWKWFLTPCVLLGISGILTVLFYEKAPNLIPAYLDFNGTVHEARLKTPLNASLLLFSQVQVILLFLVLHFLIGRSKQIIDQDDPLISLERAKRSRLIYSKAMLYSSFIATGFFALLQVAFLFELGSDFIRMMTIAVFVSMFGILVWITLFVGQAGSKLHVMGIRQERRSIQKDDRYWKLGIFYVNKYDPVIFIEKRFGIGWTVNLARPIVWMGALLLILFGLLERFLF</sequence>
<evidence type="ECO:0000259" key="2">
    <source>
        <dbReference type="Pfam" id="PF19124"/>
    </source>
</evidence>
<dbReference type="RefSeq" id="WP_036098070.1">
    <property type="nucleotide sequence ID" value="NZ_AODF01000030.1"/>
</dbReference>
<dbReference type="EMBL" id="AODF01000030">
    <property type="protein sequence ID" value="EUJ28034.1"/>
    <property type="molecule type" value="Genomic_DNA"/>
</dbReference>
<feature type="domain" description="DUF5808" evidence="2">
    <location>
        <begin position="322"/>
        <end position="345"/>
    </location>
</feature>
<comment type="caution">
    <text evidence="3">The sequence shown here is derived from an EMBL/GenBank/DDBJ whole genome shotgun (WGS) entry which is preliminary data.</text>
</comment>
<keyword evidence="1" id="KW-1133">Transmembrane helix</keyword>
<dbReference type="PANTHER" id="PTHR37810:SF9">
    <property type="entry name" value="MEMBRANE PROTEIN"/>
    <property type="match status" value="1"/>
</dbReference>
<accession>A0ABP3AVR6</accession>
<feature type="transmembrane region" description="Helical" evidence="1">
    <location>
        <begin position="262"/>
        <end position="285"/>
    </location>
</feature>
<feature type="transmembrane region" description="Helical" evidence="1">
    <location>
        <begin position="187"/>
        <end position="206"/>
    </location>
</feature>
<evidence type="ECO:0000256" key="1">
    <source>
        <dbReference type="SAM" id="Phobius"/>
    </source>
</evidence>